<feature type="coiled-coil region" evidence="6">
    <location>
        <begin position="275"/>
        <end position="344"/>
    </location>
</feature>
<name>A0A6S8NUH4_DUNTE</name>
<dbReference type="GO" id="GO:0005634">
    <property type="term" value="C:nucleus"/>
    <property type="evidence" value="ECO:0007669"/>
    <property type="project" value="UniProtKB-SubCell"/>
</dbReference>
<dbReference type="GO" id="GO:0003700">
    <property type="term" value="F:DNA-binding transcription factor activity"/>
    <property type="evidence" value="ECO:0007669"/>
    <property type="project" value="InterPro"/>
</dbReference>
<dbReference type="PANTHER" id="PTHR13690">
    <property type="entry name" value="TRANSCRIPTION FACTOR POSF21-RELATED"/>
    <property type="match status" value="1"/>
</dbReference>
<dbReference type="EMBL" id="HBIP01032913">
    <property type="protein sequence ID" value="CAE0505000.1"/>
    <property type="molecule type" value="Transcribed_RNA"/>
</dbReference>
<dbReference type="InterPro" id="IPR046347">
    <property type="entry name" value="bZIP_sf"/>
</dbReference>
<keyword evidence="3" id="KW-0238">DNA-binding</keyword>
<dbReference type="PANTHER" id="PTHR13690:SF124">
    <property type="entry name" value="TRANSCRIPTION FACTOR RF2A"/>
    <property type="match status" value="1"/>
</dbReference>
<comment type="subcellular location">
    <subcellularLocation>
        <location evidence="1">Nucleus</location>
    </subcellularLocation>
</comment>
<evidence type="ECO:0000256" key="5">
    <source>
        <dbReference type="ARBA" id="ARBA00023242"/>
    </source>
</evidence>
<sequence>MSFTSSRGQPQQAQSIQPPMLYSVPGCIPEPMAIHGSSPRTHHRRAYSDTWAFLGQPTFSPNTLTEQGHDQGGFPIPIPELQGMEIDPEGQQQQQQQQQLQMPPSLSWQTNPVQLPNLPLPPNTTNNGGRATQLPLPTTLRGLREAGHPALPLPELASPVDMGGLPNLSIPEDFGPGTNGRLLEGLDLPAPPPPPRSLKGVQHASSSSQGGMTTKAGGPATKLRVQKNTSMKRASTGVNGRTDQELMMLDPKNVKRILANRQSAAKSKERRIQHAIELEHKLAAAQEELDQVSVQAEELSLDNSTLTQYNDELSATVPQLQTQVQQLTNTSKRLVEEILQAQRVLGLPLNVPDAAIPEDNGEVLPLPSLLQPLGS</sequence>
<evidence type="ECO:0000256" key="6">
    <source>
        <dbReference type="SAM" id="Coils"/>
    </source>
</evidence>
<dbReference type="EMBL" id="HBIP01032907">
    <property type="protein sequence ID" value="CAE0504996.1"/>
    <property type="molecule type" value="Transcribed_RNA"/>
</dbReference>
<dbReference type="SUPFAM" id="SSF57959">
    <property type="entry name" value="Leucine zipper domain"/>
    <property type="match status" value="1"/>
</dbReference>
<feature type="compositionally biased region" description="Low complexity" evidence="7">
    <location>
        <begin position="109"/>
        <end position="127"/>
    </location>
</feature>
<evidence type="ECO:0000256" key="3">
    <source>
        <dbReference type="ARBA" id="ARBA00023125"/>
    </source>
</evidence>
<feature type="compositionally biased region" description="Low complexity" evidence="7">
    <location>
        <begin position="91"/>
        <end position="101"/>
    </location>
</feature>
<evidence type="ECO:0000313" key="10">
    <source>
        <dbReference type="EMBL" id="CAE0504996.1"/>
    </source>
</evidence>
<protein>
    <recommendedName>
        <fullName evidence="8">BZIP domain-containing protein</fullName>
    </recommendedName>
</protein>
<evidence type="ECO:0000256" key="1">
    <source>
        <dbReference type="ARBA" id="ARBA00004123"/>
    </source>
</evidence>
<dbReference type="AlphaFoldDB" id="A0A6S8NUH4"/>
<keyword evidence="4" id="KW-0804">Transcription</keyword>
<feature type="domain" description="BZIP" evidence="8">
    <location>
        <begin position="248"/>
        <end position="312"/>
    </location>
</feature>
<accession>A0A6S8NUH4</accession>
<feature type="region of interest" description="Disordered" evidence="7">
    <location>
        <begin position="61"/>
        <end position="132"/>
    </location>
</feature>
<evidence type="ECO:0000256" key="7">
    <source>
        <dbReference type="SAM" id="MobiDB-lite"/>
    </source>
</evidence>
<reference evidence="9" key="1">
    <citation type="submission" date="2021-01" db="EMBL/GenBank/DDBJ databases">
        <authorList>
            <person name="Corre E."/>
            <person name="Pelletier E."/>
            <person name="Niang G."/>
            <person name="Scheremetjew M."/>
            <person name="Finn R."/>
            <person name="Kale V."/>
            <person name="Holt S."/>
            <person name="Cochrane G."/>
            <person name="Meng A."/>
            <person name="Brown T."/>
            <person name="Cohen L."/>
        </authorList>
    </citation>
    <scope>NUCLEOTIDE SEQUENCE</scope>
    <source>
        <strain evidence="9">CCMP1320</strain>
    </source>
</reference>
<gene>
    <name evidence="9" type="ORF">DTER00134_LOCUS20068</name>
    <name evidence="10" type="ORF">DTER00134_LOCUS20069</name>
    <name evidence="11" type="ORF">DTER00134_LOCUS20070</name>
    <name evidence="12" type="ORF">DTER00134_LOCUS20073</name>
</gene>
<evidence type="ECO:0000256" key="2">
    <source>
        <dbReference type="ARBA" id="ARBA00023015"/>
    </source>
</evidence>
<evidence type="ECO:0000313" key="9">
    <source>
        <dbReference type="EMBL" id="CAE0504995.1"/>
    </source>
</evidence>
<dbReference type="InterPro" id="IPR004827">
    <property type="entry name" value="bZIP"/>
</dbReference>
<evidence type="ECO:0000256" key="4">
    <source>
        <dbReference type="ARBA" id="ARBA00023163"/>
    </source>
</evidence>
<evidence type="ECO:0000313" key="12">
    <source>
        <dbReference type="EMBL" id="CAE0505000.1"/>
    </source>
</evidence>
<proteinExistence type="predicted"/>
<feature type="compositionally biased region" description="Polar residues" evidence="7">
    <location>
        <begin position="203"/>
        <end position="212"/>
    </location>
</feature>
<dbReference type="EMBL" id="HBIP01032906">
    <property type="protein sequence ID" value="CAE0504995.1"/>
    <property type="molecule type" value="Transcribed_RNA"/>
</dbReference>
<keyword evidence="5" id="KW-0539">Nucleus</keyword>
<dbReference type="InterPro" id="IPR044759">
    <property type="entry name" value="bZIP_RF2"/>
</dbReference>
<evidence type="ECO:0000313" key="11">
    <source>
        <dbReference type="EMBL" id="CAE0504997.1"/>
    </source>
</evidence>
<evidence type="ECO:0000259" key="8">
    <source>
        <dbReference type="SMART" id="SM00338"/>
    </source>
</evidence>
<dbReference type="SMART" id="SM00338">
    <property type="entry name" value="BRLZ"/>
    <property type="match status" value="1"/>
</dbReference>
<keyword evidence="6" id="KW-0175">Coiled coil</keyword>
<organism evidence="9">
    <name type="scientific">Dunaliella tertiolecta</name>
    <name type="common">Green alga</name>
    <dbReference type="NCBI Taxonomy" id="3047"/>
    <lineage>
        <taxon>Eukaryota</taxon>
        <taxon>Viridiplantae</taxon>
        <taxon>Chlorophyta</taxon>
        <taxon>core chlorophytes</taxon>
        <taxon>Chlorophyceae</taxon>
        <taxon>CS clade</taxon>
        <taxon>Chlamydomonadales</taxon>
        <taxon>Dunaliellaceae</taxon>
        <taxon>Dunaliella</taxon>
    </lineage>
</organism>
<dbReference type="CDD" id="cd14703">
    <property type="entry name" value="bZIP_plant_RF2"/>
    <property type="match status" value="1"/>
</dbReference>
<feature type="region of interest" description="Disordered" evidence="7">
    <location>
        <begin position="189"/>
        <end position="219"/>
    </location>
</feature>
<dbReference type="GO" id="GO:0003677">
    <property type="term" value="F:DNA binding"/>
    <property type="evidence" value="ECO:0007669"/>
    <property type="project" value="UniProtKB-KW"/>
</dbReference>
<keyword evidence="2" id="KW-0805">Transcription regulation</keyword>
<dbReference type="EMBL" id="HBIP01032908">
    <property type="protein sequence ID" value="CAE0504997.1"/>
    <property type="molecule type" value="Transcribed_RNA"/>
</dbReference>